<evidence type="ECO:0000259" key="1">
    <source>
        <dbReference type="Pfam" id="PF00534"/>
    </source>
</evidence>
<organism evidence="3 4">
    <name type="scientific">Guyparkeria halophila</name>
    <dbReference type="NCBI Taxonomy" id="47960"/>
    <lineage>
        <taxon>Bacteria</taxon>
        <taxon>Pseudomonadati</taxon>
        <taxon>Pseudomonadota</taxon>
        <taxon>Gammaproteobacteria</taxon>
        <taxon>Chromatiales</taxon>
        <taxon>Thioalkalibacteraceae</taxon>
        <taxon>Guyparkeria</taxon>
    </lineage>
</organism>
<reference evidence="3 4" key="1">
    <citation type="submission" date="2019-11" db="EMBL/GenBank/DDBJ databases">
        <authorList>
            <person name="Zhang J."/>
            <person name="Sun C."/>
        </authorList>
    </citation>
    <scope>NUCLEOTIDE SEQUENCE [LARGE SCALE GENOMIC DNA]</scope>
    <source>
        <strain evidence="4">sp2</strain>
    </source>
</reference>
<keyword evidence="4" id="KW-1185">Reference proteome</keyword>
<dbReference type="PANTHER" id="PTHR12526">
    <property type="entry name" value="GLYCOSYLTRANSFERASE"/>
    <property type="match status" value="1"/>
</dbReference>
<proteinExistence type="predicted"/>
<dbReference type="KEGG" id="ghl:GM160_04985"/>
<dbReference type="InterPro" id="IPR001296">
    <property type="entry name" value="Glyco_trans_1"/>
</dbReference>
<dbReference type="GO" id="GO:1901135">
    <property type="term" value="P:carbohydrate derivative metabolic process"/>
    <property type="evidence" value="ECO:0007669"/>
    <property type="project" value="UniProtKB-ARBA"/>
</dbReference>
<dbReference type="GO" id="GO:0016757">
    <property type="term" value="F:glycosyltransferase activity"/>
    <property type="evidence" value="ECO:0007669"/>
    <property type="project" value="InterPro"/>
</dbReference>
<evidence type="ECO:0000313" key="4">
    <source>
        <dbReference type="Proteomes" id="UP000427716"/>
    </source>
</evidence>
<accession>A0A6I6CV16</accession>
<dbReference type="EMBL" id="CP046415">
    <property type="protein sequence ID" value="QGT78306.1"/>
    <property type="molecule type" value="Genomic_DNA"/>
</dbReference>
<dbReference type="RefSeq" id="WP_156573653.1">
    <property type="nucleotide sequence ID" value="NZ_CP046415.1"/>
</dbReference>
<keyword evidence="3" id="KW-0808">Transferase</keyword>
<dbReference type="Gene3D" id="3.40.50.2000">
    <property type="entry name" value="Glycogen Phosphorylase B"/>
    <property type="match status" value="2"/>
</dbReference>
<name>A0A6I6CV16_9GAMM</name>
<sequence>MKILFYIHSLAAGGAERVTAILANHWAEQGWLVTIVTVAGTDGDFYELDNRVERIALELDATSANAWQALGNNLIRIRTLRGILKEQRPDAAVAMMTTANAVLAWASLGLPVATIGSERTYPPAMPLGRAWSIIRRWSYPRLSGLVAQTRQSADWLQANAPAPHISVIPNPVRYPLPVHEPRVRPAAVREGTGRSRLLIAVGRLGEEKRFDRLLDAFASASQAHPDWMLVILGEGRQRTSLEHQITSLGLSERVRLPGAVGNVGDWYEAADLYALTSRFEGFPNTLLEALAYGVPAVAVDCETGPREILRHEVDGLLVPQDDQKGVVEALDRLMGDPELRARFAERAVEAQGRFAVSRVAVQWERLFDSLRNGS</sequence>
<evidence type="ECO:0000313" key="3">
    <source>
        <dbReference type="EMBL" id="QGT78306.1"/>
    </source>
</evidence>
<feature type="domain" description="Glycosyltransferase subfamily 4-like N-terminal" evidence="2">
    <location>
        <begin position="13"/>
        <end position="170"/>
    </location>
</feature>
<dbReference type="InterPro" id="IPR028098">
    <property type="entry name" value="Glyco_trans_4-like_N"/>
</dbReference>
<evidence type="ECO:0000259" key="2">
    <source>
        <dbReference type="Pfam" id="PF13579"/>
    </source>
</evidence>
<feature type="domain" description="Glycosyl transferase family 1" evidence="1">
    <location>
        <begin position="195"/>
        <end position="347"/>
    </location>
</feature>
<dbReference type="CDD" id="cd03820">
    <property type="entry name" value="GT4_AmsD-like"/>
    <property type="match status" value="1"/>
</dbReference>
<dbReference type="SUPFAM" id="SSF53756">
    <property type="entry name" value="UDP-Glycosyltransferase/glycogen phosphorylase"/>
    <property type="match status" value="1"/>
</dbReference>
<dbReference type="Proteomes" id="UP000427716">
    <property type="component" value="Chromosome"/>
</dbReference>
<protein>
    <submittedName>
        <fullName evidence="3">Glycosyltransferase</fullName>
    </submittedName>
</protein>
<dbReference type="Pfam" id="PF00534">
    <property type="entry name" value="Glycos_transf_1"/>
    <property type="match status" value="1"/>
</dbReference>
<gene>
    <name evidence="3" type="ORF">GM160_04985</name>
</gene>
<dbReference type="AlphaFoldDB" id="A0A6I6CV16"/>
<dbReference type="Pfam" id="PF13579">
    <property type="entry name" value="Glyco_trans_4_4"/>
    <property type="match status" value="1"/>
</dbReference>